<dbReference type="GO" id="GO:0102158">
    <property type="term" value="F:very-long-chain (3R)-3-hydroxyacyl-CoA dehydratase activity"/>
    <property type="evidence" value="ECO:0007669"/>
    <property type="project" value="UniProtKB-EC"/>
</dbReference>
<dbReference type="PANTHER" id="PTHR11035:SF3">
    <property type="entry name" value="VERY-LONG-CHAIN (3R)-3-HYDROXYACYL-COA DEHYDRATASE"/>
    <property type="match status" value="1"/>
</dbReference>
<comment type="catalytic activity">
    <reaction evidence="13 14">
        <text>a very-long-chain (3R)-3-hydroxyacyl-CoA = a very-long-chain (2E)-enoyl-CoA + H2O</text>
        <dbReference type="Rhea" id="RHEA:45812"/>
        <dbReference type="ChEBI" id="CHEBI:15377"/>
        <dbReference type="ChEBI" id="CHEBI:83728"/>
        <dbReference type="ChEBI" id="CHEBI:85440"/>
        <dbReference type="EC" id="4.2.1.134"/>
    </reaction>
</comment>
<evidence type="ECO:0000256" key="6">
    <source>
        <dbReference type="ARBA" id="ARBA00022692"/>
    </source>
</evidence>
<dbReference type="InterPro" id="IPR007482">
    <property type="entry name" value="Tyr_Pase-like_PTPLA"/>
</dbReference>
<evidence type="ECO:0000256" key="12">
    <source>
        <dbReference type="ARBA" id="ARBA00023239"/>
    </source>
</evidence>
<evidence type="ECO:0000256" key="2">
    <source>
        <dbReference type="ARBA" id="ARBA00005194"/>
    </source>
</evidence>
<keyword evidence="7 14" id="KW-0276">Fatty acid metabolism</keyword>
<dbReference type="GO" id="GO:0030148">
    <property type="term" value="P:sphingolipid biosynthetic process"/>
    <property type="evidence" value="ECO:0007669"/>
    <property type="project" value="TreeGrafter"/>
</dbReference>
<evidence type="ECO:0000256" key="5">
    <source>
        <dbReference type="ARBA" id="ARBA00022516"/>
    </source>
</evidence>
<evidence type="ECO:0000256" key="14">
    <source>
        <dbReference type="RuleBase" id="RU363109"/>
    </source>
</evidence>
<proteinExistence type="inferred from homology"/>
<comment type="similarity">
    <text evidence="3 14">Belongs to the very long-chain fatty acids dehydratase HACD family.</text>
</comment>
<comment type="pathway">
    <text evidence="2 14">Lipid metabolism; fatty acid biosynthesis.</text>
</comment>
<dbReference type="GO" id="GO:0042761">
    <property type="term" value="P:very long-chain fatty acid biosynthetic process"/>
    <property type="evidence" value="ECO:0007669"/>
    <property type="project" value="TreeGrafter"/>
</dbReference>
<accession>A0AAD5K328</accession>
<evidence type="ECO:0000256" key="3">
    <source>
        <dbReference type="ARBA" id="ARBA00007811"/>
    </source>
</evidence>
<keyword evidence="11 14" id="KW-0275">Fatty acid biosynthesis</keyword>
<comment type="subcellular location">
    <subcellularLocation>
        <location evidence="14">Endoplasmic reticulum membrane</location>
        <topology evidence="14">Multi-pass membrane protein</topology>
    </subcellularLocation>
    <subcellularLocation>
        <location evidence="1">Membrane</location>
        <topology evidence="1">Multi-pass membrane protein</topology>
    </subcellularLocation>
</comment>
<keyword evidence="8 14" id="KW-1133">Transmembrane helix</keyword>
<keyword evidence="5 14" id="KW-0444">Lipid biosynthesis</keyword>
<keyword evidence="14" id="KW-0256">Endoplasmic reticulum</keyword>
<dbReference type="PANTHER" id="PTHR11035">
    <property type="entry name" value="VERY-LONG-CHAIN (3R)-3-HYDROXYACYL-COA DEHYDRATASE"/>
    <property type="match status" value="1"/>
</dbReference>
<evidence type="ECO:0000256" key="9">
    <source>
        <dbReference type="ARBA" id="ARBA00023098"/>
    </source>
</evidence>
<evidence type="ECO:0000256" key="10">
    <source>
        <dbReference type="ARBA" id="ARBA00023136"/>
    </source>
</evidence>
<dbReference type="GO" id="GO:0005789">
    <property type="term" value="C:endoplasmic reticulum membrane"/>
    <property type="evidence" value="ECO:0007669"/>
    <property type="project" value="UniProtKB-SubCell"/>
</dbReference>
<evidence type="ECO:0000256" key="13">
    <source>
        <dbReference type="ARBA" id="ARBA00036671"/>
    </source>
</evidence>
<dbReference type="Proteomes" id="UP001209540">
    <property type="component" value="Unassembled WGS sequence"/>
</dbReference>
<evidence type="ECO:0000256" key="1">
    <source>
        <dbReference type="ARBA" id="ARBA00004141"/>
    </source>
</evidence>
<evidence type="ECO:0000256" key="11">
    <source>
        <dbReference type="ARBA" id="ARBA00023160"/>
    </source>
</evidence>
<evidence type="ECO:0000313" key="15">
    <source>
        <dbReference type="EMBL" id="KAI9248840.1"/>
    </source>
</evidence>
<evidence type="ECO:0000256" key="8">
    <source>
        <dbReference type="ARBA" id="ARBA00022989"/>
    </source>
</evidence>
<comment type="function">
    <text evidence="14">Catalyzes the third of the four reactions of the long-chain fatty acids elongation cycle. This endoplasmic reticulum-bound enzymatic process, allows the addition of two carbons to the chain of long- and very long-chain fatty acids/VLCFAs per cycle. This enzyme catalyzes the dehydration of the 3-hydroxyacyl-CoA intermediate into trans-2,3-enoyl-CoA, within each cycle of fatty acid elongation. Thereby, it participates to the production of VLCFAs of different chain lengths that are involved in multiple biological processes as precursors of membrane lipids and lipid mediators.</text>
</comment>
<feature type="transmembrane region" description="Helical" evidence="14">
    <location>
        <begin position="37"/>
        <end position="59"/>
    </location>
</feature>
<keyword evidence="10 14" id="KW-0472">Membrane</keyword>
<evidence type="ECO:0000313" key="16">
    <source>
        <dbReference type="Proteomes" id="UP001209540"/>
    </source>
</evidence>
<dbReference type="GO" id="GO:0030497">
    <property type="term" value="P:fatty acid elongation"/>
    <property type="evidence" value="ECO:0007669"/>
    <property type="project" value="TreeGrafter"/>
</dbReference>
<feature type="transmembrane region" description="Helical" evidence="14">
    <location>
        <begin position="202"/>
        <end position="222"/>
    </location>
</feature>
<keyword evidence="6 14" id="KW-0812">Transmembrane</keyword>
<reference evidence="15" key="1">
    <citation type="journal article" date="2022" name="IScience">
        <title>Evolution of zygomycete secretomes and the origins of terrestrial fungal ecologies.</title>
        <authorList>
            <person name="Chang Y."/>
            <person name="Wang Y."/>
            <person name="Mondo S."/>
            <person name="Ahrendt S."/>
            <person name="Andreopoulos W."/>
            <person name="Barry K."/>
            <person name="Beard J."/>
            <person name="Benny G.L."/>
            <person name="Blankenship S."/>
            <person name="Bonito G."/>
            <person name="Cuomo C."/>
            <person name="Desiro A."/>
            <person name="Gervers K.A."/>
            <person name="Hundley H."/>
            <person name="Kuo A."/>
            <person name="LaButti K."/>
            <person name="Lang B.F."/>
            <person name="Lipzen A."/>
            <person name="O'Donnell K."/>
            <person name="Pangilinan J."/>
            <person name="Reynolds N."/>
            <person name="Sandor L."/>
            <person name="Smith M.E."/>
            <person name="Tsang A."/>
            <person name="Grigoriev I.V."/>
            <person name="Stajich J.E."/>
            <person name="Spatafora J.W."/>
        </authorList>
    </citation>
    <scope>NUCLEOTIDE SEQUENCE</scope>
    <source>
        <strain evidence="15">RSA 2281</strain>
    </source>
</reference>
<feature type="transmembrane region" description="Helical" evidence="14">
    <location>
        <begin position="168"/>
        <end position="190"/>
    </location>
</feature>
<keyword evidence="16" id="KW-1185">Reference proteome</keyword>
<comment type="caution">
    <text evidence="15">The sequence shown here is derived from an EMBL/GenBank/DDBJ whole genome shotgun (WGS) entry which is preliminary data.</text>
</comment>
<dbReference type="EC" id="4.2.1.134" evidence="4 14"/>
<keyword evidence="9 14" id="KW-0443">Lipid metabolism</keyword>
<dbReference type="Pfam" id="PF04387">
    <property type="entry name" value="PTPLA"/>
    <property type="match status" value="1"/>
</dbReference>
<dbReference type="EMBL" id="JAIXMP010000037">
    <property type="protein sequence ID" value="KAI9248840.1"/>
    <property type="molecule type" value="Genomic_DNA"/>
</dbReference>
<comment type="caution">
    <text evidence="14">Lacks conserved residue(s) required for the propagation of feature annotation.</text>
</comment>
<protein>
    <recommendedName>
        <fullName evidence="4 14">Very-long-chain (3R)-3-hydroxyacyl-CoA dehydratase</fullName>
        <ecNumber evidence="4 14">4.2.1.134</ecNumber>
    </recommendedName>
</protein>
<gene>
    <name evidence="15" type="ORF">BDA99DRAFT_524590</name>
</gene>
<name>A0AAD5K328_9FUNG</name>
<evidence type="ECO:0000256" key="4">
    <source>
        <dbReference type="ARBA" id="ARBA00013122"/>
    </source>
</evidence>
<evidence type="ECO:0000256" key="7">
    <source>
        <dbReference type="ARBA" id="ARBA00022832"/>
    </source>
</evidence>
<reference evidence="15" key="2">
    <citation type="submission" date="2023-02" db="EMBL/GenBank/DDBJ databases">
        <authorList>
            <consortium name="DOE Joint Genome Institute"/>
            <person name="Mondo S.J."/>
            <person name="Chang Y."/>
            <person name="Wang Y."/>
            <person name="Ahrendt S."/>
            <person name="Andreopoulos W."/>
            <person name="Barry K."/>
            <person name="Beard J."/>
            <person name="Benny G.L."/>
            <person name="Blankenship S."/>
            <person name="Bonito G."/>
            <person name="Cuomo C."/>
            <person name="Desiro A."/>
            <person name="Gervers K.A."/>
            <person name="Hundley H."/>
            <person name="Kuo A."/>
            <person name="LaButti K."/>
            <person name="Lang B.F."/>
            <person name="Lipzen A."/>
            <person name="O'Donnell K."/>
            <person name="Pangilinan J."/>
            <person name="Reynolds N."/>
            <person name="Sandor L."/>
            <person name="Smith M.W."/>
            <person name="Tsang A."/>
            <person name="Grigoriev I.V."/>
            <person name="Stajich J.E."/>
            <person name="Spatafora J.W."/>
        </authorList>
    </citation>
    <scope>NUCLEOTIDE SEQUENCE</scope>
    <source>
        <strain evidence="15">RSA 2281</strain>
    </source>
</reference>
<sequence>MPQVAYTKSVDELAAASKAGPSAGGNKPREFSSGSQLFLFFYLLGYNNVSFIGWFWVMYATFFRIAVTQFSFHDVHQVVWPALILVQSSAFIEILNSAFGFVRAPVMTTAMQVASRLFLVWGVNYFFPEVRTHWAFSTMMIAWSVTECIRYSYYALNLIGQVPKALTWARYNFFLVLYPLGVGSELMMVYQALPLAKEWNPYYFYFMIVVALIYIPGFPVLFSHMLAQRKKYLKGTYLVAEKKKHKE</sequence>
<dbReference type="AlphaFoldDB" id="A0AAD5K328"/>
<organism evidence="15 16">
    <name type="scientific">Phascolomyces articulosus</name>
    <dbReference type="NCBI Taxonomy" id="60185"/>
    <lineage>
        <taxon>Eukaryota</taxon>
        <taxon>Fungi</taxon>
        <taxon>Fungi incertae sedis</taxon>
        <taxon>Mucoromycota</taxon>
        <taxon>Mucoromycotina</taxon>
        <taxon>Mucoromycetes</taxon>
        <taxon>Mucorales</taxon>
        <taxon>Lichtheimiaceae</taxon>
        <taxon>Phascolomyces</taxon>
    </lineage>
</organism>
<keyword evidence="12 14" id="KW-0456">Lyase</keyword>
<feature type="transmembrane region" description="Helical" evidence="14">
    <location>
        <begin position="79"/>
        <end position="102"/>
    </location>
</feature>